<dbReference type="EMBL" id="VBAP01000010">
    <property type="protein sequence ID" value="TMI76762.1"/>
    <property type="molecule type" value="Genomic_DNA"/>
</dbReference>
<gene>
    <name evidence="12" type="ORF">E6H05_02695</name>
</gene>
<evidence type="ECO:0000256" key="3">
    <source>
        <dbReference type="ARBA" id="ARBA00022475"/>
    </source>
</evidence>
<dbReference type="Proteomes" id="UP000318834">
    <property type="component" value="Unassembled WGS sequence"/>
</dbReference>
<dbReference type="GO" id="GO:0006417">
    <property type="term" value="P:regulation of translation"/>
    <property type="evidence" value="ECO:0007669"/>
    <property type="project" value="TreeGrafter"/>
</dbReference>
<dbReference type="GO" id="GO:0016989">
    <property type="term" value="F:sigma factor antagonist activity"/>
    <property type="evidence" value="ECO:0007669"/>
    <property type="project" value="TreeGrafter"/>
</dbReference>
<keyword evidence="3" id="KW-1003">Cell membrane</keyword>
<accession>A0A537J0C6</accession>
<protein>
    <recommendedName>
        <fullName evidence="8">Regulator of SigK</fullName>
    </recommendedName>
    <alternativeName>
        <fullName evidence="7">Sigma-K anti-sigma factor RskA</fullName>
    </alternativeName>
</protein>
<evidence type="ECO:0000256" key="2">
    <source>
        <dbReference type="ARBA" id="ARBA00004236"/>
    </source>
</evidence>
<dbReference type="Pfam" id="PF13490">
    <property type="entry name" value="zf-HC2"/>
    <property type="match status" value="1"/>
</dbReference>
<dbReference type="PANTHER" id="PTHR37461">
    <property type="entry name" value="ANTI-SIGMA-K FACTOR RSKA"/>
    <property type="match status" value="1"/>
</dbReference>
<evidence type="ECO:0000259" key="11">
    <source>
        <dbReference type="Pfam" id="PF13490"/>
    </source>
</evidence>
<evidence type="ECO:0000256" key="8">
    <source>
        <dbReference type="ARBA" id="ARBA00030803"/>
    </source>
</evidence>
<dbReference type="Gene3D" id="1.10.10.1320">
    <property type="entry name" value="Anti-sigma factor, zinc-finger domain"/>
    <property type="match status" value="1"/>
</dbReference>
<dbReference type="GO" id="GO:0005886">
    <property type="term" value="C:plasma membrane"/>
    <property type="evidence" value="ECO:0007669"/>
    <property type="project" value="UniProtKB-SubCell"/>
</dbReference>
<evidence type="ECO:0000313" key="13">
    <source>
        <dbReference type="Proteomes" id="UP000318834"/>
    </source>
</evidence>
<dbReference type="Pfam" id="PF10099">
    <property type="entry name" value="RskA_C"/>
    <property type="match status" value="1"/>
</dbReference>
<evidence type="ECO:0000256" key="4">
    <source>
        <dbReference type="ARBA" id="ARBA00022692"/>
    </source>
</evidence>
<proteinExistence type="predicted"/>
<evidence type="ECO:0000313" key="12">
    <source>
        <dbReference type="EMBL" id="TMI76762.1"/>
    </source>
</evidence>
<evidence type="ECO:0000259" key="10">
    <source>
        <dbReference type="Pfam" id="PF10099"/>
    </source>
</evidence>
<comment type="caution">
    <text evidence="12">The sequence shown here is derived from an EMBL/GenBank/DDBJ whole genome shotgun (WGS) entry which is preliminary data.</text>
</comment>
<evidence type="ECO:0000256" key="5">
    <source>
        <dbReference type="ARBA" id="ARBA00022989"/>
    </source>
</evidence>
<feature type="domain" description="Putative zinc-finger" evidence="11">
    <location>
        <begin position="4"/>
        <end position="37"/>
    </location>
</feature>
<comment type="subcellular location">
    <subcellularLocation>
        <location evidence="2">Cell membrane</location>
    </subcellularLocation>
    <subcellularLocation>
        <location evidence="1">Membrane</location>
        <topology evidence="1">Single-pass membrane protein</topology>
    </subcellularLocation>
</comment>
<feature type="domain" description="Anti-sigma K factor RskA C-terminal" evidence="10">
    <location>
        <begin position="89"/>
        <end position="229"/>
    </location>
</feature>
<dbReference type="InterPro" id="IPR051474">
    <property type="entry name" value="Anti-sigma-K/W_factor"/>
</dbReference>
<reference evidence="12 13" key="1">
    <citation type="journal article" date="2019" name="Nat. Microbiol.">
        <title>Mediterranean grassland soil C-N compound turnover is dependent on rainfall and depth, and is mediated by genomically divergent microorganisms.</title>
        <authorList>
            <person name="Diamond S."/>
            <person name="Andeer P.F."/>
            <person name="Li Z."/>
            <person name="Crits-Christoph A."/>
            <person name="Burstein D."/>
            <person name="Anantharaman K."/>
            <person name="Lane K.R."/>
            <person name="Thomas B.C."/>
            <person name="Pan C."/>
            <person name="Northen T.R."/>
            <person name="Banfield J.F."/>
        </authorList>
    </citation>
    <scope>NUCLEOTIDE SEQUENCE [LARGE SCALE GENOMIC DNA]</scope>
    <source>
        <strain evidence="12">NP_8</strain>
    </source>
</reference>
<dbReference type="AlphaFoldDB" id="A0A537J0C6"/>
<dbReference type="InterPro" id="IPR041916">
    <property type="entry name" value="Anti_sigma_zinc_sf"/>
</dbReference>
<dbReference type="InterPro" id="IPR027383">
    <property type="entry name" value="Znf_put"/>
</dbReference>
<evidence type="ECO:0000256" key="1">
    <source>
        <dbReference type="ARBA" id="ARBA00004167"/>
    </source>
</evidence>
<evidence type="ECO:0000256" key="7">
    <source>
        <dbReference type="ARBA" id="ARBA00029829"/>
    </source>
</evidence>
<dbReference type="PANTHER" id="PTHR37461:SF1">
    <property type="entry name" value="ANTI-SIGMA-K FACTOR RSKA"/>
    <property type="match status" value="1"/>
</dbReference>
<organism evidence="12 13">
    <name type="scientific">Candidatus Segetimicrobium genomatis</name>
    <dbReference type="NCBI Taxonomy" id="2569760"/>
    <lineage>
        <taxon>Bacteria</taxon>
        <taxon>Bacillati</taxon>
        <taxon>Candidatus Sysuimicrobiota</taxon>
        <taxon>Candidatus Sysuimicrobiia</taxon>
        <taxon>Candidatus Sysuimicrobiales</taxon>
        <taxon>Candidatus Segetimicrobiaceae</taxon>
        <taxon>Candidatus Segetimicrobium</taxon>
    </lineage>
</organism>
<evidence type="ECO:0000256" key="6">
    <source>
        <dbReference type="ARBA" id="ARBA00023136"/>
    </source>
</evidence>
<keyword evidence="5 9" id="KW-1133">Transmembrane helix</keyword>
<feature type="transmembrane region" description="Helical" evidence="9">
    <location>
        <begin position="83"/>
        <end position="106"/>
    </location>
</feature>
<keyword evidence="4 9" id="KW-0812">Transmembrane</keyword>
<dbReference type="InterPro" id="IPR018764">
    <property type="entry name" value="RskA_C"/>
</dbReference>
<evidence type="ECO:0000256" key="9">
    <source>
        <dbReference type="SAM" id="Phobius"/>
    </source>
</evidence>
<keyword evidence="6 9" id="KW-0472">Membrane</keyword>
<name>A0A537J0C6_9BACT</name>
<sequence length="234" mass="24681">MTHEQASELLAAFALHALDRDETRAVSAHMRSCAECQLELALLQEVTGQLGSAVRQVSPPPGLREAVLAGIQKRQNVIQLQRGWAVSLAAAAALLLLVLAALGVSLSRQLTALSARLTAQEQVLALLAAPTARSVSLTGSVTAAVRFVYDPDRGRGALVVSDLRDPGREFVYQLWLIAGTQPESAGVFRPAPGQPIVLPLAADFSRYQAVAISVERAPSGAPQPTTTPVLLGKL</sequence>